<dbReference type="Proteomes" id="UP000320475">
    <property type="component" value="Unassembled WGS sequence"/>
</dbReference>
<accession>A0A507C4M1</accession>
<evidence type="ECO:0000256" key="6">
    <source>
        <dbReference type="ARBA" id="ARBA00022982"/>
    </source>
</evidence>
<dbReference type="PANTHER" id="PTHR12653:SF0">
    <property type="entry name" value="NADH DEHYDROGENASE [UBIQUINONE] 1 ALPHA SUBCOMPLEX SUBUNIT 5"/>
    <property type="match status" value="1"/>
</dbReference>
<evidence type="ECO:0008006" key="12">
    <source>
        <dbReference type="Google" id="ProtNLM"/>
    </source>
</evidence>
<evidence type="ECO:0000256" key="8">
    <source>
        <dbReference type="ARBA" id="ARBA00023136"/>
    </source>
</evidence>
<keyword evidence="4" id="KW-0679">Respiratory chain</keyword>
<keyword evidence="5" id="KW-0999">Mitochondrion inner membrane</keyword>
<gene>
    <name evidence="10" type="ORF">SeLEV6574_g08267</name>
</gene>
<evidence type="ECO:0000256" key="1">
    <source>
        <dbReference type="ARBA" id="ARBA00004443"/>
    </source>
</evidence>
<dbReference type="OrthoDB" id="286811at2759"/>
<evidence type="ECO:0000256" key="9">
    <source>
        <dbReference type="SAM" id="Coils"/>
    </source>
</evidence>
<evidence type="ECO:0000313" key="10">
    <source>
        <dbReference type="EMBL" id="TPX34622.1"/>
    </source>
</evidence>
<evidence type="ECO:0000313" key="11">
    <source>
        <dbReference type="Proteomes" id="UP000320475"/>
    </source>
</evidence>
<comment type="subcellular location">
    <subcellularLocation>
        <location evidence="1">Mitochondrion inner membrane</location>
        <topology evidence="1">Peripheral membrane protein</topology>
        <orientation evidence="1">Matrix side</orientation>
    </subcellularLocation>
</comment>
<keyword evidence="9" id="KW-0175">Coiled coil</keyword>
<dbReference type="GO" id="GO:0022904">
    <property type="term" value="P:respiratory electron transport chain"/>
    <property type="evidence" value="ECO:0007669"/>
    <property type="project" value="InterPro"/>
</dbReference>
<keyword evidence="3" id="KW-0813">Transport</keyword>
<proteinExistence type="inferred from homology"/>
<name>A0A507C4M1_9FUNG</name>
<dbReference type="GO" id="GO:0005743">
    <property type="term" value="C:mitochondrial inner membrane"/>
    <property type="evidence" value="ECO:0007669"/>
    <property type="project" value="UniProtKB-SubCell"/>
</dbReference>
<comment type="similarity">
    <text evidence="2">Belongs to the complex I NDUFA5 subunit family.</text>
</comment>
<evidence type="ECO:0000256" key="7">
    <source>
        <dbReference type="ARBA" id="ARBA00023128"/>
    </source>
</evidence>
<dbReference type="EMBL" id="QEAM01000811">
    <property type="protein sequence ID" value="TPX34622.1"/>
    <property type="molecule type" value="Genomic_DNA"/>
</dbReference>
<dbReference type="Pfam" id="PF04716">
    <property type="entry name" value="ETC_C1_NDUFA5"/>
    <property type="match status" value="1"/>
</dbReference>
<dbReference type="AlphaFoldDB" id="A0A507C4M1"/>
<keyword evidence="6" id="KW-0249">Electron transport</keyword>
<keyword evidence="7" id="KW-0496">Mitochondrion</keyword>
<keyword evidence="8" id="KW-0472">Membrane</keyword>
<comment type="caution">
    <text evidence="10">The sequence shown here is derived from an EMBL/GenBank/DDBJ whole genome shotgun (WGS) entry which is preliminary data.</text>
</comment>
<dbReference type="InterPro" id="IPR006806">
    <property type="entry name" value="NDUFA5"/>
</dbReference>
<reference evidence="10 11" key="1">
    <citation type="journal article" date="2019" name="Sci. Rep.">
        <title>Comparative genomics of chytrid fungi reveal insights into the obligate biotrophic and pathogenic lifestyle of Synchytrium endobioticum.</title>
        <authorList>
            <person name="van de Vossenberg B.T.L.H."/>
            <person name="Warris S."/>
            <person name="Nguyen H.D.T."/>
            <person name="van Gent-Pelzer M.P.E."/>
            <person name="Joly D.L."/>
            <person name="van de Geest H.C."/>
            <person name="Bonants P.J.M."/>
            <person name="Smith D.S."/>
            <person name="Levesque C.A."/>
            <person name="van der Lee T.A.J."/>
        </authorList>
    </citation>
    <scope>NUCLEOTIDE SEQUENCE [LARGE SCALE GENOMIC DNA]</scope>
    <source>
        <strain evidence="10 11">LEV6574</strain>
    </source>
</reference>
<protein>
    <recommendedName>
        <fullName evidence="12">NADH dehydrogenase [ubiquinone] 1 alpha subcomplex subunit 5</fullName>
    </recommendedName>
</protein>
<evidence type="ECO:0000256" key="2">
    <source>
        <dbReference type="ARBA" id="ARBA00010261"/>
    </source>
</evidence>
<evidence type="ECO:0000256" key="4">
    <source>
        <dbReference type="ARBA" id="ARBA00022660"/>
    </source>
</evidence>
<feature type="coiled-coil region" evidence="9">
    <location>
        <begin position="54"/>
        <end position="90"/>
    </location>
</feature>
<evidence type="ECO:0000256" key="3">
    <source>
        <dbReference type="ARBA" id="ARBA00022448"/>
    </source>
</evidence>
<sequence>MRLTRILLRAKETEADPNLGIATTDDWTVWSTSPSKPTPGTHIESVYRQSTESLARHRLQIVEKEEDVSKIEAEINAGQVEELINHAESELALIPKMEQWKVWEPLETPAEPGQWKYFT</sequence>
<evidence type="ECO:0000256" key="5">
    <source>
        <dbReference type="ARBA" id="ARBA00022792"/>
    </source>
</evidence>
<dbReference type="PANTHER" id="PTHR12653">
    <property type="entry name" value="NADH-UBIQUINONE OXIDOREDUCTASE 13 KD-B SUBUNIT"/>
    <property type="match status" value="1"/>
</dbReference>
<organism evidence="10 11">
    <name type="scientific">Synchytrium endobioticum</name>
    <dbReference type="NCBI Taxonomy" id="286115"/>
    <lineage>
        <taxon>Eukaryota</taxon>
        <taxon>Fungi</taxon>
        <taxon>Fungi incertae sedis</taxon>
        <taxon>Chytridiomycota</taxon>
        <taxon>Chytridiomycota incertae sedis</taxon>
        <taxon>Chytridiomycetes</taxon>
        <taxon>Synchytriales</taxon>
        <taxon>Synchytriaceae</taxon>
        <taxon>Synchytrium</taxon>
    </lineage>
</organism>